<dbReference type="InterPro" id="IPR054028">
    <property type="entry name" value="TarS/TarP_linker"/>
</dbReference>
<dbReference type="GO" id="GO:0016758">
    <property type="term" value="F:hexosyltransferase activity"/>
    <property type="evidence" value="ECO:0007669"/>
    <property type="project" value="UniProtKB-ARBA"/>
</dbReference>
<dbReference type="InterPro" id="IPR001173">
    <property type="entry name" value="Glyco_trans_2-like"/>
</dbReference>
<dbReference type="PANTHER" id="PTHR22916:SF3">
    <property type="entry name" value="UDP-GLCNAC:BETAGAL BETA-1,3-N-ACETYLGLUCOSAMINYLTRANSFERASE-LIKE PROTEIN 1"/>
    <property type="match status" value="1"/>
</dbReference>
<evidence type="ECO:0000259" key="1">
    <source>
        <dbReference type="Pfam" id="PF00535"/>
    </source>
</evidence>
<sequence length="523" mass="57298">MTTPDVTVVTAVYNTMPDLTRCLTSLVEQTIGLDRLEVVAVDDGSTDGSGAELDRFAAAYPGTVKVLHQANSGGPAAPSNRALEHATGRYVLFIGADDHLGPEALARMVAAADEWGSDVLLGRMVGVNERYVHQAIFESTRDEVDLFASALPFALSNTKLFRRDLIEKHGLRFPEDMPVGSDQPFTLEACLRAGRISVLADYDYYYAVKRLNAGNITYRSNHLARLRGVERIVDVVAELIEPGERRDAILYRHFTWEIAKLLQDDFLTLEPDVQEQVRAGVANLARKHLTDSIRDRLGVTARVRIGAAWLGSLADLRAVIRQDVEEGLPPTVVQDERWYALYPGFGDPRSALSEEWFEVSRSDPKWLARLEAVSATWSPDRGGERTLTVVARSPWPELAELADGGLTFKVGSAAGTVTGLTEDPLGTTVRVTFRAVDLLAGLPPGGRTRTVRVTAVAAGESGSTPLRGPRPPVRQRVLHRHGGQLYVFTTTTNHKGHLVIAVSPVTLRRVVARLRRRLPLGGK</sequence>
<evidence type="ECO:0000313" key="3">
    <source>
        <dbReference type="EMBL" id="SCG17431.1"/>
    </source>
</evidence>
<evidence type="ECO:0000259" key="2">
    <source>
        <dbReference type="Pfam" id="PF22181"/>
    </source>
</evidence>
<reference evidence="3 4" key="1">
    <citation type="submission" date="2016-06" db="EMBL/GenBank/DDBJ databases">
        <authorList>
            <person name="Kjaerup R.B."/>
            <person name="Dalgaard T.S."/>
            <person name="Juul-Madsen H.R."/>
        </authorList>
    </citation>
    <scope>NUCLEOTIDE SEQUENCE [LARGE SCALE GENOMIC DNA]</scope>
    <source>
        <strain evidence="3 4">DSM 43913</strain>
    </source>
</reference>
<accession>A0A1C5GC88</accession>
<evidence type="ECO:0000313" key="4">
    <source>
        <dbReference type="Proteomes" id="UP000198251"/>
    </source>
</evidence>
<gene>
    <name evidence="3" type="ORF">GA0070610_3742</name>
</gene>
<keyword evidence="3" id="KW-0808">Transferase</keyword>
<dbReference type="GeneID" id="95803470"/>
<name>A0A1C5GC88_MICEH</name>
<dbReference type="Proteomes" id="UP000198251">
    <property type="component" value="Chromosome I"/>
</dbReference>
<dbReference type="EMBL" id="LT607733">
    <property type="protein sequence ID" value="SCG17431.1"/>
    <property type="molecule type" value="Genomic_DNA"/>
</dbReference>
<dbReference type="AlphaFoldDB" id="A0A1C5GC88"/>
<proteinExistence type="predicted"/>
<protein>
    <submittedName>
        <fullName evidence="3">Glycosyltransferase involved in cell wall bisynthesis</fullName>
    </submittedName>
</protein>
<feature type="domain" description="Glycosyltransferase 2-like" evidence="1">
    <location>
        <begin position="7"/>
        <end position="168"/>
    </location>
</feature>
<dbReference type="SUPFAM" id="SSF53448">
    <property type="entry name" value="Nucleotide-diphospho-sugar transferases"/>
    <property type="match status" value="1"/>
</dbReference>
<dbReference type="RefSeq" id="WP_089001175.1">
    <property type="nucleotide sequence ID" value="NZ_JBFAAC010000008.1"/>
</dbReference>
<dbReference type="PANTHER" id="PTHR22916">
    <property type="entry name" value="GLYCOSYLTRANSFERASE"/>
    <property type="match status" value="1"/>
</dbReference>
<feature type="domain" description="TarS/TarP linker" evidence="2">
    <location>
        <begin position="228"/>
        <end position="319"/>
    </location>
</feature>
<dbReference type="Gene3D" id="3.90.550.10">
    <property type="entry name" value="Spore Coat Polysaccharide Biosynthesis Protein SpsA, Chain A"/>
    <property type="match status" value="1"/>
</dbReference>
<dbReference type="CDD" id="cd00761">
    <property type="entry name" value="Glyco_tranf_GTA_type"/>
    <property type="match status" value="1"/>
</dbReference>
<dbReference type="Pfam" id="PF22181">
    <property type="entry name" value="TarS_linker"/>
    <property type="match status" value="1"/>
</dbReference>
<organism evidence="3 4">
    <name type="scientific">Micromonospora echinofusca</name>
    <dbReference type="NCBI Taxonomy" id="47858"/>
    <lineage>
        <taxon>Bacteria</taxon>
        <taxon>Bacillati</taxon>
        <taxon>Actinomycetota</taxon>
        <taxon>Actinomycetes</taxon>
        <taxon>Micromonosporales</taxon>
        <taxon>Micromonosporaceae</taxon>
        <taxon>Micromonospora</taxon>
    </lineage>
</organism>
<keyword evidence="4" id="KW-1185">Reference proteome</keyword>
<dbReference type="Pfam" id="PF00535">
    <property type="entry name" value="Glycos_transf_2"/>
    <property type="match status" value="1"/>
</dbReference>
<dbReference type="InterPro" id="IPR029044">
    <property type="entry name" value="Nucleotide-diphossugar_trans"/>
</dbReference>